<comment type="caution">
    <text evidence="2">The sequence shown here is derived from an EMBL/GenBank/DDBJ whole genome shotgun (WGS) entry which is preliminary data.</text>
</comment>
<proteinExistence type="predicted"/>
<evidence type="ECO:0000313" key="3">
    <source>
        <dbReference type="Proteomes" id="UP000549394"/>
    </source>
</evidence>
<reference evidence="2 3" key="1">
    <citation type="submission" date="2020-08" db="EMBL/GenBank/DDBJ databases">
        <authorList>
            <person name="Hejnol A."/>
        </authorList>
    </citation>
    <scope>NUCLEOTIDE SEQUENCE [LARGE SCALE GENOMIC DNA]</scope>
</reference>
<protein>
    <submittedName>
        <fullName evidence="2">DgyrCDS8821</fullName>
    </submittedName>
</protein>
<evidence type="ECO:0000313" key="2">
    <source>
        <dbReference type="EMBL" id="CAD5120250.1"/>
    </source>
</evidence>
<organism evidence="2 3">
    <name type="scientific">Dimorphilus gyrociliatus</name>
    <dbReference type="NCBI Taxonomy" id="2664684"/>
    <lineage>
        <taxon>Eukaryota</taxon>
        <taxon>Metazoa</taxon>
        <taxon>Spiralia</taxon>
        <taxon>Lophotrochozoa</taxon>
        <taxon>Annelida</taxon>
        <taxon>Polychaeta</taxon>
        <taxon>Polychaeta incertae sedis</taxon>
        <taxon>Dinophilidae</taxon>
        <taxon>Dimorphilus</taxon>
    </lineage>
</organism>
<gene>
    <name evidence="2" type="ORF">DGYR_LOCUS8368</name>
</gene>
<dbReference type="AlphaFoldDB" id="A0A7I8VV94"/>
<dbReference type="EMBL" id="CAJFCJ010000012">
    <property type="protein sequence ID" value="CAD5120250.1"/>
    <property type="molecule type" value="Genomic_DNA"/>
</dbReference>
<dbReference type="Proteomes" id="UP000549394">
    <property type="component" value="Unassembled WGS sequence"/>
</dbReference>
<feature type="region of interest" description="Disordered" evidence="1">
    <location>
        <begin position="87"/>
        <end position="106"/>
    </location>
</feature>
<name>A0A7I8VV94_9ANNE</name>
<feature type="compositionally biased region" description="Low complexity" evidence="1">
    <location>
        <begin position="9"/>
        <end position="23"/>
    </location>
</feature>
<evidence type="ECO:0000256" key="1">
    <source>
        <dbReference type="SAM" id="MobiDB-lite"/>
    </source>
</evidence>
<keyword evidence="3" id="KW-1185">Reference proteome</keyword>
<sequence>MSVKQGVEDNNSLSSANLSNADSGDSGRGPSEEGEQSFNYSPTKQKSVSFARRSLQRQIDKQMTVCEAKNASICRLSKENVSRLHNTSLNSVDEDDDAATTTSGSYTVDMNDVKEVGGSVLHFPSVHEVNV</sequence>
<feature type="compositionally biased region" description="Polar residues" evidence="1">
    <location>
        <begin position="36"/>
        <end position="48"/>
    </location>
</feature>
<feature type="region of interest" description="Disordered" evidence="1">
    <location>
        <begin position="1"/>
        <end position="54"/>
    </location>
</feature>
<accession>A0A7I8VV94</accession>